<sequence>MEDTPAAAVYASTQPCTKEEEDCAMLTALGGRWCPEANLQNSEFAKKLEEFLFCMEENHPEVGNLNALTRCPHCN</sequence>
<dbReference type="Proteomes" id="UP001482620">
    <property type="component" value="Unassembled WGS sequence"/>
</dbReference>
<gene>
    <name evidence="1" type="ORF">ILYODFUR_021525</name>
</gene>
<name>A0ABV0TLM1_9TELE</name>
<keyword evidence="2" id="KW-1185">Reference proteome</keyword>
<reference evidence="1 2" key="1">
    <citation type="submission" date="2021-06" db="EMBL/GenBank/DDBJ databases">
        <authorList>
            <person name="Palmer J.M."/>
        </authorList>
    </citation>
    <scope>NUCLEOTIDE SEQUENCE [LARGE SCALE GENOMIC DNA]</scope>
    <source>
        <strain evidence="2">if_2019</strain>
        <tissue evidence="1">Muscle</tissue>
    </source>
</reference>
<evidence type="ECO:0000313" key="1">
    <source>
        <dbReference type="EMBL" id="MEQ2233414.1"/>
    </source>
</evidence>
<comment type="caution">
    <text evidence="1">The sequence shown here is derived from an EMBL/GenBank/DDBJ whole genome shotgun (WGS) entry which is preliminary data.</text>
</comment>
<evidence type="ECO:0000313" key="2">
    <source>
        <dbReference type="Proteomes" id="UP001482620"/>
    </source>
</evidence>
<organism evidence="1 2">
    <name type="scientific">Ilyodon furcidens</name>
    <name type="common">goldbreast splitfin</name>
    <dbReference type="NCBI Taxonomy" id="33524"/>
    <lineage>
        <taxon>Eukaryota</taxon>
        <taxon>Metazoa</taxon>
        <taxon>Chordata</taxon>
        <taxon>Craniata</taxon>
        <taxon>Vertebrata</taxon>
        <taxon>Euteleostomi</taxon>
        <taxon>Actinopterygii</taxon>
        <taxon>Neopterygii</taxon>
        <taxon>Teleostei</taxon>
        <taxon>Neoteleostei</taxon>
        <taxon>Acanthomorphata</taxon>
        <taxon>Ovalentaria</taxon>
        <taxon>Atherinomorphae</taxon>
        <taxon>Cyprinodontiformes</taxon>
        <taxon>Goodeidae</taxon>
        <taxon>Ilyodon</taxon>
    </lineage>
</organism>
<accession>A0ABV0TLM1</accession>
<protein>
    <submittedName>
        <fullName evidence="1">Uncharacterized protein</fullName>
    </submittedName>
</protein>
<dbReference type="EMBL" id="JAHRIQ010037057">
    <property type="protein sequence ID" value="MEQ2233414.1"/>
    <property type="molecule type" value="Genomic_DNA"/>
</dbReference>
<proteinExistence type="predicted"/>